<name>A0AA97P2T8_PYRO3</name>
<accession>A0AA97P2T8</accession>
<dbReference type="AlphaFoldDB" id="A0AA97P2T8"/>
<protein>
    <submittedName>
        <fullName evidence="1">Uncharacterized protein</fullName>
    </submittedName>
</protein>
<gene>
    <name evidence="1" type="ORF">OOU_Y34scaffold00314g3</name>
</gene>
<sequence length="165" mass="17954">MDRSACDLVVARVASLQGGSAMCGGVLRISLADHQMFLAGDLQVQRTQADAQSRENFSNCTQTVGSFLVNASCGDPGCKEQRRLRALAGLYLLIEVSQWTRCCLWDVIDLHSFVSQKLALSSDKVAKRGRRGRRGSVGVLVDSGSILNSRPQPKYEAIKNTSYST</sequence>
<dbReference type="EMBL" id="JH793139">
    <property type="protein sequence ID" value="ELQ40945.1"/>
    <property type="molecule type" value="Genomic_DNA"/>
</dbReference>
<proteinExistence type="predicted"/>
<evidence type="ECO:0000313" key="1">
    <source>
        <dbReference type="EMBL" id="ELQ40945.1"/>
    </source>
</evidence>
<reference evidence="1" key="1">
    <citation type="journal article" date="2012" name="PLoS Genet.">
        <title>Comparative analysis of the genomes of two field isolates of the rice blast fungus Magnaporthe oryzae.</title>
        <authorList>
            <person name="Xue M."/>
            <person name="Yang J."/>
            <person name="Li Z."/>
            <person name="Hu S."/>
            <person name="Yao N."/>
            <person name="Dean R.A."/>
            <person name="Zhao W."/>
            <person name="Shen M."/>
            <person name="Zhang H."/>
            <person name="Li C."/>
            <person name="Liu L."/>
            <person name="Cao L."/>
            <person name="Xu X."/>
            <person name="Xing Y."/>
            <person name="Hsiang T."/>
            <person name="Zhang Z."/>
            <person name="Xu J.R."/>
            <person name="Peng Y.L."/>
        </authorList>
    </citation>
    <scope>NUCLEOTIDE SEQUENCE</scope>
    <source>
        <strain evidence="1">Y34</strain>
    </source>
</reference>
<organism evidence="1">
    <name type="scientific">Pyricularia oryzae (strain Y34)</name>
    <name type="common">Rice blast fungus</name>
    <name type="synonym">Magnaporthe oryzae</name>
    <dbReference type="NCBI Taxonomy" id="1143189"/>
    <lineage>
        <taxon>Eukaryota</taxon>
        <taxon>Fungi</taxon>
        <taxon>Dikarya</taxon>
        <taxon>Ascomycota</taxon>
        <taxon>Pezizomycotina</taxon>
        <taxon>Sordariomycetes</taxon>
        <taxon>Sordariomycetidae</taxon>
        <taxon>Magnaporthales</taxon>
        <taxon>Pyriculariaceae</taxon>
        <taxon>Pyricularia</taxon>
    </lineage>
</organism>
<dbReference type="Proteomes" id="UP000011086">
    <property type="component" value="Unassembled WGS sequence"/>
</dbReference>